<name>A0A2M7VFE9_9BACT</name>
<dbReference type="GO" id="GO:0003677">
    <property type="term" value="F:DNA binding"/>
    <property type="evidence" value="ECO:0007669"/>
    <property type="project" value="InterPro"/>
</dbReference>
<dbReference type="Gene3D" id="3.30.70.1290">
    <property type="entry name" value="Transposase IS200-like"/>
    <property type="match status" value="1"/>
</dbReference>
<dbReference type="GO" id="GO:0006313">
    <property type="term" value="P:DNA transposition"/>
    <property type="evidence" value="ECO:0007669"/>
    <property type="project" value="InterPro"/>
</dbReference>
<dbReference type="NCBIfam" id="NF047646">
    <property type="entry name" value="REP_Tyr_transpos"/>
    <property type="match status" value="1"/>
</dbReference>
<sequence length="157" mass="18987">MTKVRIFQPDSYYHIFNRSLNKKIIFHQEKDYDRFCIKVANYQKKYKIRIIAYCFLPNHYHFLILTPGVGNCKISKFISDLSNSYARYYNITRQRNGYVWQGRFKSKRIRSEQYLWTAIHYINTNPIKHKIVSSMRDWPYSSHQPAGSIKFAKKPIF</sequence>
<dbReference type="AlphaFoldDB" id="A0A2M7VFE9"/>
<dbReference type="SUPFAM" id="SSF143422">
    <property type="entry name" value="Transposase IS200-like"/>
    <property type="match status" value="1"/>
</dbReference>
<dbReference type="Proteomes" id="UP000230405">
    <property type="component" value="Unassembled WGS sequence"/>
</dbReference>
<dbReference type="PANTHER" id="PTHR34322">
    <property type="entry name" value="TRANSPOSASE, Y1_TNP DOMAIN-CONTAINING"/>
    <property type="match status" value="1"/>
</dbReference>
<gene>
    <name evidence="2" type="ORF">COX77_01825</name>
</gene>
<dbReference type="EMBL" id="PFPO01000035">
    <property type="protein sequence ID" value="PIZ99323.1"/>
    <property type="molecule type" value="Genomic_DNA"/>
</dbReference>
<dbReference type="PANTHER" id="PTHR34322:SF2">
    <property type="entry name" value="TRANSPOSASE IS200-LIKE DOMAIN-CONTAINING PROTEIN"/>
    <property type="match status" value="1"/>
</dbReference>
<dbReference type="Pfam" id="PF01797">
    <property type="entry name" value="Y1_Tnp"/>
    <property type="match status" value="1"/>
</dbReference>
<dbReference type="InterPro" id="IPR002686">
    <property type="entry name" value="Transposase_17"/>
</dbReference>
<feature type="domain" description="Transposase IS200-like" evidence="1">
    <location>
        <begin position="8"/>
        <end position="125"/>
    </location>
</feature>
<proteinExistence type="predicted"/>
<reference evidence="3" key="1">
    <citation type="submission" date="2017-09" db="EMBL/GenBank/DDBJ databases">
        <title>Depth-based differentiation of microbial function through sediment-hosted aquifers and enrichment of novel symbionts in the deep terrestrial subsurface.</title>
        <authorList>
            <person name="Probst A.J."/>
            <person name="Ladd B."/>
            <person name="Jarett J.K."/>
            <person name="Geller-Mcgrath D.E."/>
            <person name="Sieber C.M.K."/>
            <person name="Emerson J.B."/>
            <person name="Anantharaman K."/>
            <person name="Thomas B.C."/>
            <person name="Malmstrom R."/>
            <person name="Stieglmeier M."/>
            <person name="Klingl A."/>
            <person name="Woyke T."/>
            <person name="Ryan C.M."/>
            <person name="Banfield J.F."/>
        </authorList>
    </citation>
    <scope>NUCLEOTIDE SEQUENCE [LARGE SCALE GENOMIC DNA]</scope>
</reference>
<accession>A0A2M7VFE9</accession>
<dbReference type="GO" id="GO:0004803">
    <property type="term" value="F:transposase activity"/>
    <property type="evidence" value="ECO:0007669"/>
    <property type="project" value="InterPro"/>
</dbReference>
<evidence type="ECO:0000313" key="2">
    <source>
        <dbReference type="EMBL" id="PIZ99323.1"/>
    </source>
</evidence>
<organism evidence="2 3">
    <name type="scientific">Candidatus Komeilibacteria bacterium CG_4_10_14_0_2_um_filter_37_10</name>
    <dbReference type="NCBI Taxonomy" id="1974470"/>
    <lineage>
        <taxon>Bacteria</taxon>
        <taxon>Candidatus Komeiliibacteriota</taxon>
    </lineage>
</organism>
<dbReference type="SMART" id="SM01321">
    <property type="entry name" value="Y1_Tnp"/>
    <property type="match status" value="1"/>
</dbReference>
<evidence type="ECO:0000259" key="1">
    <source>
        <dbReference type="SMART" id="SM01321"/>
    </source>
</evidence>
<comment type="caution">
    <text evidence="2">The sequence shown here is derived from an EMBL/GenBank/DDBJ whole genome shotgun (WGS) entry which is preliminary data.</text>
</comment>
<dbReference type="InterPro" id="IPR036515">
    <property type="entry name" value="Transposase_17_sf"/>
</dbReference>
<evidence type="ECO:0000313" key="3">
    <source>
        <dbReference type="Proteomes" id="UP000230405"/>
    </source>
</evidence>
<protein>
    <recommendedName>
        <fullName evidence="1">Transposase IS200-like domain-containing protein</fullName>
    </recommendedName>
</protein>